<proteinExistence type="predicted"/>
<organism evidence="1 2">
    <name type="scientific">Ectopseudomonas mendocina</name>
    <name type="common">Pseudomonas mendocina</name>
    <dbReference type="NCBI Taxonomy" id="300"/>
    <lineage>
        <taxon>Bacteria</taxon>
        <taxon>Pseudomonadati</taxon>
        <taxon>Pseudomonadota</taxon>
        <taxon>Gammaproteobacteria</taxon>
        <taxon>Pseudomonadales</taxon>
        <taxon>Pseudomonadaceae</taxon>
        <taxon>Ectopseudomonas</taxon>
    </lineage>
</organism>
<accession>A0ABD7RXJ8</accession>
<protein>
    <submittedName>
        <fullName evidence="1">Uncharacterized protein</fullName>
    </submittedName>
</protein>
<evidence type="ECO:0000313" key="1">
    <source>
        <dbReference type="EMBL" id="TRO19520.1"/>
    </source>
</evidence>
<sequence length="60" mass="6978">MAAKIQPRSRGLTRRRQRCCLSRMRVCAMFMRPTLVFLMKAGKHCVKIGRNNLWTLLGDV</sequence>
<dbReference type="AlphaFoldDB" id="A0ABD7RXJ8"/>
<gene>
    <name evidence="1" type="ORF">EQ836_08350</name>
</gene>
<dbReference type="EMBL" id="SCFV01000003">
    <property type="protein sequence ID" value="TRO19520.1"/>
    <property type="molecule type" value="Genomic_DNA"/>
</dbReference>
<reference evidence="1 2" key="1">
    <citation type="submission" date="2019-01" db="EMBL/GenBank/DDBJ databases">
        <title>Whole genome shotgun sequencing of Pseudomonas spp. isolated by its ability to degrade furfural.</title>
        <authorList>
            <person name="Donoso R."/>
            <person name="Farkas C."/>
            <person name="Villegas P."/>
            <person name="Gonzales-Toro F."/>
            <person name="Guajardo-Parra M."/>
            <person name="Araya-Nail M."/>
            <person name="Morgante V."/>
            <person name="Perez-Pantoja D."/>
        </authorList>
    </citation>
    <scope>NUCLEOTIDE SEQUENCE [LARGE SCALE GENOMIC DNA]</scope>
    <source>
        <strain evidence="1 2">VN231</strain>
    </source>
</reference>
<evidence type="ECO:0000313" key="2">
    <source>
        <dbReference type="Proteomes" id="UP000317327"/>
    </source>
</evidence>
<dbReference type="Proteomes" id="UP000317327">
    <property type="component" value="Unassembled WGS sequence"/>
</dbReference>
<comment type="caution">
    <text evidence="1">The sequence shown here is derived from an EMBL/GenBank/DDBJ whole genome shotgun (WGS) entry which is preliminary data.</text>
</comment>
<name>A0ABD7RXJ8_ECTME</name>